<comment type="catalytic activity">
    <reaction evidence="8">
        <text>L-aspartate + L-glutamine + ATP + H2O = L-asparagine + L-glutamate + AMP + diphosphate + H(+)</text>
        <dbReference type="Rhea" id="RHEA:12228"/>
        <dbReference type="ChEBI" id="CHEBI:15377"/>
        <dbReference type="ChEBI" id="CHEBI:15378"/>
        <dbReference type="ChEBI" id="CHEBI:29985"/>
        <dbReference type="ChEBI" id="CHEBI:29991"/>
        <dbReference type="ChEBI" id="CHEBI:30616"/>
        <dbReference type="ChEBI" id="CHEBI:33019"/>
        <dbReference type="ChEBI" id="CHEBI:58048"/>
        <dbReference type="ChEBI" id="CHEBI:58359"/>
        <dbReference type="ChEBI" id="CHEBI:456215"/>
        <dbReference type="EC" id="6.3.5.4"/>
    </reaction>
</comment>
<gene>
    <name evidence="13" type="primary">asnB</name>
    <name evidence="13" type="ORF">F0L68_32875</name>
</gene>
<evidence type="ECO:0000313" key="13">
    <source>
        <dbReference type="EMBL" id="KAA2253599.1"/>
    </source>
</evidence>
<accession>A0A5B2WT61</accession>
<dbReference type="SUPFAM" id="SSF52402">
    <property type="entry name" value="Adenine nucleotide alpha hydrolases-like"/>
    <property type="match status" value="1"/>
</dbReference>
<dbReference type="GO" id="GO:0004066">
    <property type="term" value="F:asparagine synthase (glutamine-hydrolyzing) activity"/>
    <property type="evidence" value="ECO:0007669"/>
    <property type="project" value="UniProtKB-EC"/>
</dbReference>
<evidence type="ECO:0000256" key="2">
    <source>
        <dbReference type="ARBA" id="ARBA00005752"/>
    </source>
</evidence>
<dbReference type="InterPro" id="IPR001962">
    <property type="entry name" value="Asn_synthase"/>
</dbReference>
<feature type="site" description="Important for beta-aspartyl-AMP intermediate formation" evidence="11">
    <location>
        <position position="379"/>
    </location>
</feature>
<evidence type="ECO:0000256" key="4">
    <source>
        <dbReference type="ARBA" id="ARBA00022741"/>
    </source>
</evidence>
<feature type="binding site" evidence="10">
    <location>
        <position position="291"/>
    </location>
    <ligand>
        <name>ATP</name>
        <dbReference type="ChEBI" id="CHEBI:30616"/>
    </ligand>
</feature>
<reference evidence="13 14" key="2">
    <citation type="submission" date="2019-09" db="EMBL/GenBank/DDBJ databases">
        <authorList>
            <person name="Jin C."/>
        </authorList>
    </citation>
    <scope>NUCLEOTIDE SEQUENCE [LARGE SCALE GENOMIC DNA]</scope>
    <source>
        <strain evidence="13 14">AN110305</strain>
    </source>
</reference>
<feature type="binding site" evidence="10">
    <location>
        <position position="261"/>
    </location>
    <ligand>
        <name>ATP</name>
        <dbReference type="ChEBI" id="CHEBI:30616"/>
    </ligand>
</feature>
<comment type="pathway">
    <text evidence="1">Amino-acid biosynthesis; L-asparagine biosynthesis; L-asparagine from L-aspartate (L-Gln route): step 1/1.</text>
</comment>
<dbReference type="NCBIfam" id="TIGR01536">
    <property type="entry name" value="asn_synth_AEB"/>
    <property type="match status" value="1"/>
</dbReference>
<dbReference type="GO" id="GO:0005829">
    <property type="term" value="C:cytosol"/>
    <property type="evidence" value="ECO:0007669"/>
    <property type="project" value="TreeGrafter"/>
</dbReference>
<evidence type="ECO:0000256" key="9">
    <source>
        <dbReference type="PIRSR" id="PIRSR001589-1"/>
    </source>
</evidence>
<evidence type="ECO:0000313" key="14">
    <source>
        <dbReference type="Proteomes" id="UP000323454"/>
    </source>
</evidence>
<evidence type="ECO:0000256" key="7">
    <source>
        <dbReference type="ARBA" id="ARBA00022962"/>
    </source>
</evidence>
<keyword evidence="4 10" id="KW-0547">Nucleotide-binding</keyword>
<feature type="domain" description="Glutamine amidotransferase type-2" evidence="12">
    <location>
        <begin position="2"/>
        <end position="214"/>
    </location>
</feature>
<evidence type="ECO:0000256" key="1">
    <source>
        <dbReference type="ARBA" id="ARBA00005187"/>
    </source>
</evidence>
<dbReference type="Gene3D" id="3.60.20.10">
    <property type="entry name" value="Glutamine Phosphoribosylpyrophosphate, subunit 1, domain 1"/>
    <property type="match status" value="1"/>
</dbReference>
<dbReference type="GO" id="GO:0006529">
    <property type="term" value="P:asparagine biosynthetic process"/>
    <property type="evidence" value="ECO:0007669"/>
    <property type="project" value="UniProtKB-KW"/>
</dbReference>
<dbReference type="InterPro" id="IPR006426">
    <property type="entry name" value="Asn_synth_AEB"/>
</dbReference>
<reference evidence="13 14" key="1">
    <citation type="submission" date="2019-09" db="EMBL/GenBank/DDBJ databases">
        <title>Goodfellowia gen. nov., a new genus of the Pseudonocardineae related to Actinoalloteichus, containing Goodfellowia coeruleoviolacea gen. nov., comb. nov. gen. nov., comb. nov.</title>
        <authorList>
            <person name="Labeda D."/>
        </authorList>
    </citation>
    <scope>NUCLEOTIDE SEQUENCE [LARGE SCALE GENOMIC DNA]</scope>
    <source>
        <strain evidence="13 14">AN110305</strain>
    </source>
</reference>
<dbReference type="PANTHER" id="PTHR43284">
    <property type="entry name" value="ASPARAGINE SYNTHETASE (GLUTAMINE-HYDROLYZING)"/>
    <property type="match status" value="1"/>
</dbReference>
<keyword evidence="13" id="KW-0436">Ligase</keyword>
<sequence>MCGITGWVSFDRDLATERPMLDAMTETMSCRGPDAEGVWIERHAALGHRRLAVIDIEGGKQPMTVTTPDGNLAMTYSGEAYNFTELRDELRRRGHQFRTDSDTEVVLHGYLEWGAAVAEHLNGMYAFAVWDGRVEKLVMIRDRMGVKPFYYYPTADGVLFGSEPKAILANPLAERVVDLTGLRELIAFTKAPGNAVWSGMREVVPGTVVTVDRNGVREHTYWRLETTRHTDDTDTTVGHVRELLDDIVRRQLIADVPRCVLLSGGLDSSAITGLASGQLAAQGEKVRSFAVDFTGQTENFVPDDLRPTPDGPYVHDVAAHASTEHTDIVLDHTTLSDPDIRRKVIAARDLPAGLGDMDASLYLLFKAIRERSTVALSGESADEIFGGYKWFHEPHVQQADMFPWIAAFAAARAPGQQPGEMFTTDLMAGLDLGDYLNDGYRTAVAEVEPLDGDTEHERRMRVISYLHLTRFVRVLLDRKDRMSMAVGLEVRVPFCDHRLVEYVYNTPWSMKTFDGREKSLLRAATRNVLPQSVAERVKSPYPSTQEPQYAADLQLQAKELLTDRDHAVFGLVDRTWLTEMVQRDPGTLDVGIRNGLERTLDLGVWLDMYRPEVRMS</sequence>
<keyword evidence="9" id="KW-0028">Amino-acid biosynthesis</keyword>
<keyword evidence="5 10" id="KW-0067">ATP-binding</keyword>
<dbReference type="EMBL" id="VUOB01000065">
    <property type="protein sequence ID" value="KAA2253599.1"/>
    <property type="molecule type" value="Genomic_DNA"/>
</dbReference>
<evidence type="ECO:0000259" key="12">
    <source>
        <dbReference type="PROSITE" id="PS51278"/>
    </source>
</evidence>
<dbReference type="CDD" id="cd00712">
    <property type="entry name" value="AsnB"/>
    <property type="match status" value="1"/>
</dbReference>
<dbReference type="CDD" id="cd01991">
    <property type="entry name" value="Asn_synthase_B_C"/>
    <property type="match status" value="1"/>
</dbReference>
<dbReference type="OrthoDB" id="9763290at2"/>
<keyword evidence="7 9" id="KW-0315">Glutamine amidotransferase</keyword>
<dbReference type="GO" id="GO:0005524">
    <property type="term" value="F:ATP binding"/>
    <property type="evidence" value="ECO:0007669"/>
    <property type="project" value="UniProtKB-KW"/>
</dbReference>
<dbReference type="Gene3D" id="3.40.50.620">
    <property type="entry name" value="HUPs"/>
    <property type="match status" value="1"/>
</dbReference>
<dbReference type="AlphaFoldDB" id="A0A5B2WT61"/>
<dbReference type="InterPro" id="IPR029055">
    <property type="entry name" value="Ntn_hydrolases_N"/>
</dbReference>
<protein>
    <recommendedName>
        <fullName evidence="3">asparagine synthase (glutamine-hydrolyzing)</fullName>
        <ecNumber evidence="3">6.3.5.4</ecNumber>
    </recommendedName>
</protein>
<feature type="binding site" evidence="10">
    <location>
        <begin position="377"/>
        <end position="378"/>
    </location>
    <ligand>
        <name>ATP</name>
        <dbReference type="ChEBI" id="CHEBI:30616"/>
    </ligand>
</feature>
<dbReference type="Pfam" id="PF00733">
    <property type="entry name" value="Asn_synthase"/>
    <property type="match status" value="1"/>
</dbReference>
<dbReference type="Proteomes" id="UP000323454">
    <property type="component" value="Unassembled WGS sequence"/>
</dbReference>
<dbReference type="InterPro" id="IPR017932">
    <property type="entry name" value="GATase_2_dom"/>
</dbReference>
<evidence type="ECO:0000256" key="3">
    <source>
        <dbReference type="ARBA" id="ARBA00012737"/>
    </source>
</evidence>
<evidence type="ECO:0000256" key="8">
    <source>
        <dbReference type="ARBA" id="ARBA00048741"/>
    </source>
</evidence>
<organism evidence="13 14">
    <name type="scientific">Solihabitans fulvus</name>
    <dbReference type="NCBI Taxonomy" id="1892852"/>
    <lineage>
        <taxon>Bacteria</taxon>
        <taxon>Bacillati</taxon>
        <taxon>Actinomycetota</taxon>
        <taxon>Actinomycetes</taxon>
        <taxon>Pseudonocardiales</taxon>
        <taxon>Pseudonocardiaceae</taxon>
        <taxon>Solihabitans</taxon>
    </lineage>
</organism>
<dbReference type="PANTHER" id="PTHR43284:SF1">
    <property type="entry name" value="ASPARAGINE SYNTHETASE"/>
    <property type="match status" value="1"/>
</dbReference>
<dbReference type="InterPro" id="IPR051786">
    <property type="entry name" value="ASN_synthetase/amidase"/>
</dbReference>
<evidence type="ECO:0000256" key="5">
    <source>
        <dbReference type="ARBA" id="ARBA00022840"/>
    </source>
</evidence>
<dbReference type="PIRSF" id="PIRSF001589">
    <property type="entry name" value="Asn_synthetase_glu-h"/>
    <property type="match status" value="1"/>
</dbReference>
<comment type="caution">
    <text evidence="13">The sequence shown here is derived from an EMBL/GenBank/DDBJ whole genome shotgun (WGS) entry which is preliminary data.</text>
</comment>
<evidence type="ECO:0000256" key="11">
    <source>
        <dbReference type="PIRSR" id="PIRSR001589-3"/>
    </source>
</evidence>
<keyword evidence="14" id="KW-1185">Reference proteome</keyword>
<dbReference type="RefSeq" id="WP_149853763.1">
    <property type="nucleotide sequence ID" value="NZ_VUOB01000065.1"/>
</dbReference>
<comment type="similarity">
    <text evidence="2">Belongs to the asparagine synthetase family.</text>
</comment>
<dbReference type="InterPro" id="IPR033738">
    <property type="entry name" value="AsnB_N"/>
</dbReference>
<dbReference type="SUPFAM" id="SSF56235">
    <property type="entry name" value="N-terminal nucleophile aminohydrolases (Ntn hydrolases)"/>
    <property type="match status" value="1"/>
</dbReference>
<proteinExistence type="inferred from homology"/>
<feature type="binding site" evidence="10">
    <location>
        <position position="102"/>
    </location>
    <ligand>
        <name>L-glutamine</name>
        <dbReference type="ChEBI" id="CHEBI:58359"/>
    </ligand>
</feature>
<dbReference type="InterPro" id="IPR014729">
    <property type="entry name" value="Rossmann-like_a/b/a_fold"/>
</dbReference>
<keyword evidence="6 9" id="KW-0061">Asparagine biosynthesis</keyword>
<feature type="active site" description="For GATase activity" evidence="9">
    <location>
        <position position="2"/>
    </location>
</feature>
<dbReference type="PROSITE" id="PS51278">
    <property type="entry name" value="GATASE_TYPE_2"/>
    <property type="match status" value="1"/>
</dbReference>
<evidence type="ECO:0000256" key="10">
    <source>
        <dbReference type="PIRSR" id="PIRSR001589-2"/>
    </source>
</evidence>
<evidence type="ECO:0000256" key="6">
    <source>
        <dbReference type="ARBA" id="ARBA00022888"/>
    </source>
</evidence>
<name>A0A5B2WT61_9PSEU</name>
<dbReference type="EC" id="6.3.5.4" evidence="3"/>
<dbReference type="Pfam" id="PF13537">
    <property type="entry name" value="GATase_7"/>
    <property type="match status" value="1"/>
</dbReference>